<dbReference type="Proteomes" id="UP001212803">
    <property type="component" value="Chromosome"/>
</dbReference>
<reference evidence="3 4" key="1">
    <citation type="journal article" date="2023" name="ISME J.">
        <title>Thermophilic Dehalococcoidia with unusual traits shed light on an unexpected past.</title>
        <authorList>
            <person name="Palmer M."/>
            <person name="Covington J.K."/>
            <person name="Zhou E.M."/>
            <person name="Thomas S.C."/>
            <person name="Habib N."/>
            <person name="Seymour C.O."/>
            <person name="Lai D."/>
            <person name="Johnston J."/>
            <person name="Hashimi A."/>
            <person name="Jiao J.Y."/>
            <person name="Muok A.R."/>
            <person name="Liu L."/>
            <person name="Xian W.D."/>
            <person name="Zhi X.Y."/>
            <person name="Li M.M."/>
            <person name="Silva L.P."/>
            <person name="Bowen B.P."/>
            <person name="Louie K."/>
            <person name="Briegel A."/>
            <person name="Pett-Ridge J."/>
            <person name="Weber P.K."/>
            <person name="Tocheva E.I."/>
            <person name="Woyke T."/>
            <person name="Northen T.R."/>
            <person name="Mayali X."/>
            <person name="Li W.J."/>
            <person name="Hedlund B.P."/>
        </authorList>
    </citation>
    <scope>NUCLEOTIDE SEQUENCE [LARGE SCALE GENOMIC DNA]</scope>
    <source>
        <strain evidence="3 4">YIM 72310</strain>
    </source>
</reference>
<gene>
    <name evidence="3" type="ORF">O0235_03080</name>
</gene>
<dbReference type="Gene3D" id="2.40.260.10">
    <property type="entry name" value="Sortase"/>
    <property type="match status" value="1"/>
</dbReference>
<dbReference type="RefSeq" id="WP_270057078.1">
    <property type="nucleotide sequence ID" value="NZ_CP115149.1"/>
</dbReference>
<dbReference type="InterPro" id="IPR005754">
    <property type="entry name" value="Sortase"/>
</dbReference>
<dbReference type="InterPro" id="IPR023365">
    <property type="entry name" value="Sortase_dom-sf"/>
</dbReference>
<dbReference type="EMBL" id="CP115149">
    <property type="protein sequence ID" value="WBL36556.1"/>
    <property type="molecule type" value="Genomic_DNA"/>
</dbReference>
<name>A0ABY7M7Q8_9CHLR</name>
<evidence type="ECO:0000256" key="1">
    <source>
        <dbReference type="ARBA" id="ARBA00022801"/>
    </source>
</evidence>
<sequence length="212" mass="21513">MAGKAAKGQRGSTLVATGMVLAAGAIAWFGGRAQPAAPAGPAETATLPGRAAEAAAPAAVRAVSNGGLPTRIVVPAAGIDAPVVEVGVVVEDGTARWETAWHAAGHHLDSAMPGQPGNMVISGHVSVADRRNLAVFATLHRVKAGDAVVVYAGERGYRYIVESIAVVDPDAVEVLRSDARATVTLITCTPDLRHRLVVTGRLVGEVSPGDPA</sequence>
<evidence type="ECO:0000313" key="4">
    <source>
        <dbReference type="Proteomes" id="UP001212803"/>
    </source>
</evidence>
<dbReference type="NCBIfam" id="TIGR01076">
    <property type="entry name" value="sortase_fam"/>
    <property type="match status" value="1"/>
</dbReference>
<dbReference type="SUPFAM" id="SSF63817">
    <property type="entry name" value="Sortase"/>
    <property type="match status" value="1"/>
</dbReference>
<evidence type="ECO:0000313" key="3">
    <source>
        <dbReference type="EMBL" id="WBL36556.1"/>
    </source>
</evidence>
<dbReference type="Pfam" id="PF04203">
    <property type="entry name" value="Sortase"/>
    <property type="match status" value="1"/>
</dbReference>
<keyword evidence="2" id="KW-0472">Membrane</keyword>
<evidence type="ECO:0000256" key="2">
    <source>
        <dbReference type="SAM" id="Phobius"/>
    </source>
</evidence>
<organism evidence="3 4">
    <name type="scientific">Tepidiforma flava</name>
    <dbReference type="NCBI Taxonomy" id="3004094"/>
    <lineage>
        <taxon>Bacteria</taxon>
        <taxon>Bacillati</taxon>
        <taxon>Chloroflexota</taxon>
        <taxon>Tepidiformia</taxon>
        <taxon>Tepidiformales</taxon>
        <taxon>Tepidiformaceae</taxon>
        <taxon>Tepidiforma</taxon>
    </lineage>
</organism>
<keyword evidence="4" id="KW-1185">Reference proteome</keyword>
<keyword evidence="1" id="KW-0378">Hydrolase</keyword>
<accession>A0ABY7M7Q8</accession>
<keyword evidence="2" id="KW-1133">Transmembrane helix</keyword>
<proteinExistence type="predicted"/>
<feature type="transmembrane region" description="Helical" evidence="2">
    <location>
        <begin position="12"/>
        <end position="31"/>
    </location>
</feature>
<keyword evidence="2" id="KW-0812">Transmembrane</keyword>
<protein>
    <submittedName>
        <fullName evidence="3">Sortase</fullName>
    </submittedName>
</protein>